<organism evidence="2 3">
    <name type="scientific">Penicillium argentinense</name>
    <dbReference type="NCBI Taxonomy" id="1131581"/>
    <lineage>
        <taxon>Eukaryota</taxon>
        <taxon>Fungi</taxon>
        <taxon>Dikarya</taxon>
        <taxon>Ascomycota</taxon>
        <taxon>Pezizomycotina</taxon>
        <taxon>Eurotiomycetes</taxon>
        <taxon>Eurotiomycetidae</taxon>
        <taxon>Eurotiales</taxon>
        <taxon>Aspergillaceae</taxon>
        <taxon>Penicillium</taxon>
    </lineage>
</organism>
<proteinExistence type="predicted"/>
<feature type="region of interest" description="Disordered" evidence="1">
    <location>
        <begin position="1"/>
        <end position="34"/>
    </location>
</feature>
<protein>
    <submittedName>
        <fullName evidence="2">Uncharacterized protein</fullName>
    </submittedName>
</protein>
<comment type="caution">
    <text evidence="2">The sequence shown here is derived from an EMBL/GenBank/DDBJ whole genome shotgun (WGS) entry which is preliminary data.</text>
</comment>
<reference evidence="2" key="1">
    <citation type="submission" date="2022-11" db="EMBL/GenBank/DDBJ databases">
        <authorList>
            <person name="Petersen C."/>
        </authorList>
    </citation>
    <scope>NUCLEOTIDE SEQUENCE</scope>
    <source>
        <strain evidence="2">IBT 30761</strain>
    </source>
</reference>
<name>A0A9W9KER9_9EURO</name>
<evidence type="ECO:0000313" key="3">
    <source>
        <dbReference type="Proteomes" id="UP001149074"/>
    </source>
</evidence>
<sequence length="154" mass="16878">MGCYDLRRRPPRGPTPHALSVVKPVSKRGGPKHRKTIESGVSFHDDENQNADAKANNVGPTATVDAGTYLLKPIAHCALRLRPRRRTSPSNVKLSCRWQGTNFSPIAIGRSCQLPGMLRHEANPAERSDGIVVLVLRHVFVHLDFLTGSGAPFQ</sequence>
<feature type="compositionally biased region" description="Basic residues" evidence="1">
    <location>
        <begin position="25"/>
        <end position="34"/>
    </location>
</feature>
<dbReference type="EMBL" id="JAPQKI010000004">
    <property type="protein sequence ID" value="KAJ5103830.1"/>
    <property type="molecule type" value="Genomic_DNA"/>
</dbReference>
<keyword evidence="3" id="KW-1185">Reference proteome</keyword>
<evidence type="ECO:0000256" key="1">
    <source>
        <dbReference type="SAM" id="MobiDB-lite"/>
    </source>
</evidence>
<reference evidence="2" key="2">
    <citation type="journal article" date="2023" name="IMA Fungus">
        <title>Comparative genomic study of the Penicillium genus elucidates a diverse pangenome and 15 lateral gene transfer events.</title>
        <authorList>
            <person name="Petersen C."/>
            <person name="Sorensen T."/>
            <person name="Nielsen M.R."/>
            <person name="Sondergaard T.E."/>
            <person name="Sorensen J.L."/>
            <person name="Fitzpatrick D.A."/>
            <person name="Frisvad J.C."/>
            <person name="Nielsen K.L."/>
        </authorList>
    </citation>
    <scope>NUCLEOTIDE SEQUENCE</scope>
    <source>
        <strain evidence="2">IBT 30761</strain>
    </source>
</reference>
<dbReference type="GeneID" id="81355832"/>
<dbReference type="RefSeq" id="XP_056477210.1">
    <property type="nucleotide sequence ID" value="XM_056616853.1"/>
</dbReference>
<dbReference type="AlphaFoldDB" id="A0A9W9KER9"/>
<evidence type="ECO:0000313" key="2">
    <source>
        <dbReference type="EMBL" id="KAJ5103830.1"/>
    </source>
</evidence>
<accession>A0A9W9KER9</accession>
<dbReference type="Proteomes" id="UP001149074">
    <property type="component" value="Unassembled WGS sequence"/>
</dbReference>
<gene>
    <name evidence="2" type="ORF">N7532_004359</name>
</gene>